<dbReference type="Gene3D" id="3.30.565.10">
    <property type="entry name" value="Histidine kinase-like ATPase, C-terminal domain"/>
    <property type="match status" value="1"/>
</dbReference>
<keyword evidence="1" id="KW-0812">Transmembrane</keyword>
<dbReference type="Pfam" id="PF06580">
    <property type="entry name" value="His_kinase"/>
    <property type="match status" value="1"/>
</dbReference>
<keyword evidence="1" id="KW-1133">Transmembrane helix</keyword>
<organism evidence="4 5">
    <name type="scientific">Capnocytophaga canimorsus</name>
    <dbReference type="NCBI Taxonomy" id="28188"/>
    <lineage>
        <taxon>Bacteria</taxon>
        <taxon>Pseudomonadati</taxon>
        <taxon>Bacteroidota</taxon>
        <taxon>Flavobacteriia</taxon>
        <taxon>Flavobacteriales</taxon>
        <taxon>Flavobacteriaceae</taxon>
        <taxon>Capnocytophaga</taxon>
    </lineage>
</organism>
<dbReference type="SUPFAM" id="SSF55874">
    <property type="entry name" value="ATPase domain of HSP90 chaperone/DNA topoisomerase II/histidine kinase"/>
    <property type="match status" value="1"/>
</dbReference>
<dbReference type="Pfam" id="PF02518">
    <property type="entry name" value="HATPase_c"/>
    <property type="match status" value="1"/>
</dbReference>
<dbReference type="Proteomes" id="UP000039370">
    <property type="component" value="Unassembled WGS sequence"/>
</dbReference>
<dbReference type="InterPro" id="IPR015943">
    <property type="entry name" value="WD40/YVTN_repeat-like_dom_sf"/>
</dbReference>
<evidence type="ECO:0000256" key="1">
    <source>
        <dbReference type="SAM" id="Phobius"/>
    </source>
</evidence>
<dbReference type="Gene3D" id="2.130.10.10">
    <property type="entry name" value="YVTN repeat-like/Quinoprotein amine dehydrogenase"/>
    <property type="match status" value="3"/>
</dbReference>
<reference evidence="5" key="1">
    <citation type="submission" date="2015-01" db="EMBL/GenBank/DDBJ databases">
        <authorList>
            <person name="MANFREDI Pablo"/>
        </authorList>
    </citation>
    <scope>NUCLEOTIDE SEQUENCE [LARGE SCALE GENOMIC DNA]</scope>
    <source>
        <strain evidence="5">Cc11</strain>
    </source>
</reference>
<feature type="domain" description="Signal transduction histidine kinase internal region" evidence="3">
    <location>
        <begin position="770"/>
        <end position="861"/>
    </location>
</feature>
<dbReference type="InterPro" id="IPR011110">
    <property type="entry name" value="Reg_prop"/>
</dbReference>
<dbReference type="AlphaFoldDB" id="A0A0B7IJU5"/>
<dbReference type="InterPro" id="IPR013783">
    <property type="entry name" value="Ig-like_fold"/>
</dbReference>
<dbReference type="PANTHER" id="PTHR34220">
    <property type="entry name" value="SENSOR HISTIDINE KINASE YPDA"/>
    <property type="match status" value="1"/>
</dbReference>
<dbReference type="InterPro" id="IPR050640">
    <property type="entry name" value="Bact_2-comp_sensor_kinase"/>
</dbReference>
<gene>
    <name evidence="4" type="ORF">CCAN11_2410042</name>
</gene>
<dbReference type="EMBL" id="CDOK01000159">
    <property type="protein sequence ID" value="CEN52146.1"/>
    <property type="molecule type" value="Genomic_DNA"/>
</dbReference>
<dbReference type="Gene3D" id="2.60.40.10">
    <property type="entry name" value="Immunoglobulins"/>
    <property type="match status" value="1"/>
</dbReference>
<proteinExistence type="predicted"/>
<evidence type="ECO:0000259" key="2">
    <source>
        <dbReference type="Pfam" id="PF02518"/>
    </source>
</evidence>
<keyword evidence="4" id="KW-0418">Kinase</keyword>
<accession>A0A0B7IJU5</accession>
<keyword evidence="1" id="KW-0472">Membrane</keyword>
<evidence type="ECO:0000313" key="5">
    <source>
        <dbReference type="Proteomes" id="UP000039370"/>
    </source>
</evidence>
<dbReference type="GO" id="GO:0000155">
    <property type="term" value="F:phosphorelay sensor kinase activity"/>
    <property type="evidence" value="ECO:0007669"/>
    <property type="project" value="InterPro"/>
</dbReference>
<dbReference type="PANTHER" id="PTHR34220:SF7">
    <property type="entry name" value="SENSOR HISTIDINE KINASE YPDA"/>
    <property type="match status" value="1"/>
</dbReference>
<dbReference type="InterPro" id="IPR010559">
    <property type="entry name" value="Sig_transdc_His_kin_internal"/>
</dbReference>
<dbReference type="InterPro" id="IPR003594">
    <property type="entry name" value="HATPase_dom"/>
</dbReference>
<dbReference type="EC" id="2.7.13.3" evidence="4"/>
<feature type="transmembrane region" description="Helical" evidence="1">
    <location>
        <begin position="732"/>
        <end position="751"/>
    </location>
</feature>
<name>A0A0B7IJU5_9FLAO</name>
<evidence type="ECO:0000313" key="4">
    <source>
        <dbReference type="EMBL" id="CEN52146.1"/>
    </source>
</evidence>
<dbReference type="GO" id="GO:0016020">
    <property type="term" value="C:membrane"/>
    <property type="evidence" value="ECO:0007669"/>
    <property type="project" value="InterPro"/>
</dbReference>
<feature type="domain" description="Histidine kinase/HSP90-like ATPase" evidence="2">
    <location>
        <begin position="883"/>
        <end position="978"/>
    </location>
</feature>
<sequence length="981" mass="114603">MRICSAIKILVLLLGVVINAQDLELPKYKQYSDRDGLPQQQVTTLFEDSRGYIWVGTKNGVARFNGKEFYAFTTKNGFPFRVIEEIREDQQKRILVFSSEGIARINGNEIETFPLNQYVAETFDLCSTETIWFTAKNNKAEWFIGCFSKDKYTFYPLPFHNELSVSVKHAHQQDEFYIFTNTEFYAYNLKDNKLQSHPFVLRKKGYILKSLCVNENVIASYKKINTDHFLFYQMSKNQHQLIGEYQNGSWQRQLPSEIRNQLRLYIPNQAHFIEKGKVKYVSMSEQFIINGLEDSNGVQWFSTERGLTRMFSEAFTHYNPHLLSEVWAVVEQPKGKFWFPSYSFSTKTLEKNILKEEQMPSMSNHSGYYFHPVKDDKDQLYFAWSKGVVKRSPKGKIKILEYHWQGDPNALYVFYDKQRSLLLGGFRNNVVFWNNKEERIRVVGRESQSDMEGYVLCVAKDSVGDYWFAARDIYRYQFDKNQLKKYTFTHQEKRIRAIDIATDFSGRVWFGANQGLFYYDRKKDSLQKFECAQLEDGVSTVFPIDEKRLLFSQPHGLYILDLESFEKGNVKLSLYNETNGYLGNEAGQTGAFRDSEGKIWITGSYALAKIDPNLLPSHYASPLNLVFKSYNNVSIKYNENKIKLPKDQHSVTITFDPVALNYIRPVWYRYRLDDGDSWSEPQTENYITLTNLPHGKTTLEVRAWFQGLEESYLDNRYTIDIYVNKIFYNQAWFVPAVIFLLLITIAIISYVQKRTQTRLRKTIMLAKISEVETIQSQMNPHFVYNVLANVQSKIRNLQTEQAENVLLKLAGLMRKFLHTSTVTTTQKEDTLQIKQHLVSLSYELVLLQEFIDFQQMLYPNSFDYRLIISDDVDVNQTKIPPMLLQPFVENAISHGLIPNTKKGTLTIFVKRKFDRVYIEIKDDGVGLEVAKQKRKISKLRYPSQGRRLTLKRIKLLRELGFEIEVITRSSAKGTKVMLIFG</sequence>
<dbReference type="SUPFAM" id="SSF63829">
    <property type="entry name" value="Calcium-dependent phosphotriesterase"/>
    <property type="match status" value="1"/>
</dbReference>
<protein>
    <submittedName>
        <fullName evidence="4">Putative histidine kinase</fullName>
        <ecNumber evidence="4">2.7.13.3</ecNumber>
    </submittedName>
</protein>
<evidence type="ECO:0000259" key="3">
    <source>
        <dbReference type="Pfam" id="PF06580"/>
    </source>
</evidence>
<dbReference type="InterPro" id="IPR036890">
    <property type="entry name" value="HATPase_C_sf"/>
</dbReference>
<dbReference type="Pfam" id="PF07494">
    <property type="entry name" value="Reg_prop"/>
    <property type="match status" value="1"/>
</dbReference>
<keyword evidence="4" id="KW-0808">Transferase</keyword>